<feature type="compositionally biased region" description="Acidic residues" evidence="8">
    <location>
        <begin position="116"/>
        <end position="136"/>
    </location>
</feature>
<feature type="compositionally biased region" description="Basic residues" evidence="8">
    <location>
        <begin position="36"/>
        <end position="61"/>
    </location>
</feature>
<dbReference type="EMBL" id="MU001671">
    <property type="protein sequence ID" value="KAF2461361.1"/>
    <property type="molecule type" value="Genomic_DNA"/>
</dbReference>
<dbReference type="SUPFAM" id="SSF52540">
    <property type="entry name" value="P-loop containing nucleoside triphosphate hydrolases"/>
    <property type="match status" value="2"/>
</dbReference>
<feature type="compositionally biased region" description="Low complexity" evidence="8">
    <location>
        <begin position="301"/>
        <end position="314"/>
    </location>
</feature>
<dbReference type="Proteomes" id="UP000799766">
    <property type="component" value="Unassembled WGS sequence"/>
</dbReference>
<keyword evidence="6" id="KW-0103">Bromodomain</keyword>
<dbReference type="Gene3D" id="3.40.50.300">
    <property type="entry name" value="P-loop containing nucleotide triphosphate hydrolases"/>
    <property type="match status" value="2"/>
</dbReference>
<evidence type="ECO:0000259" key="9">
    <source>
        <dbReference type="SMART" id="SM00382"/>
    </source>
</evidence>
<comment type="similarity">
    <text evidence="2">Belongs to the AAA ATPase family.</text>
</comment>
<feature type="compositionally biased region" description="Basic and acidic residues" evidence="8">
    <location>
        <begin position="1040"/>
        <end position="1049"/>
    </location>
</feature>
<feature type="compositionally biased region" description="Polar residues" evidence="8">
    <location>
        <begin position="1395"/>
        <end position="1416"/>
    </location>
</feature>
<dbReference type="GO" id="GO:0045815">
    <property type="term" value="P:transcription initiation-coupled chromatin remodeling"/>
    <property type="evidence" value="ECO:0007669"/>
    <property type="project" value="TreeGrafter"/>
</dbReference>
<evidence type="ECO:0000256" key="2">
    <source>
        <dbReference type="ARBA" id="ARBA00006914"/>
    </source>
</evidence>
<dbReference type="GO" id="GO:0006337">
    <property type="term" value="P:nucleosome disassembly"/>
    <property type="evidence" value="ECO:0007669"/>
    <property type="project" value="TreeGrafter"/>
</dbReference>
<feature type="compositionally biased region" description="Basic residues" evidence="8">
    <location>
        <begin position="150"/>
        <end position="163"/>
    </location>
</feature>
<feature type="region of interest" description="Disordered" evidence="8">
    <location>
        <begin position="516"/>
        <end position="546"/>
    </location>
</feature>
<dbReference type="InterPro" id="IPR027417">
    <property type="entry name" value="P-loop_NTPase"/>
</dbReference>
<dbReference type="InterPro" id="IPR003593">
    <property type="entry name" value="AAA+_ATPase"/>
</dbReference>
<feature type="compositionally biased region" description="Basic residues" evidence="8">
    <location>
        <begin position="357"/>
        <end position="373"/>
    </location>
</feature>
<keyword evidence="5" id="KW-0067">ATP-binding</keyword>
<dbReference type="FunFam" id="3.40.50.300:FF:000061">
    <property type="entry name" value="ATPase family, AAA domain-containing 2"/>
    <property type="match status" value="1"/>
</dbReference>
<accession>A0A6A6PBK3</accession>
<dbReference type="Pfam" id="PF00004">
    <property type="entry name" value="AAA"/>
    <property type="match status" value="2"/>
</dbReference>
<evidence type="ECO:0000256" key="5">
    <source>
        <dbReference type="ARBA" id="ARBA00022840"/>
    </source>
</evidence>
<evidence type="ECO:0000256" key="6">
    <source>
        <dbReference type="ARBA" id="ARBA00023117"/>
    </source>
</evidence>
<evidence type="ECO:0000313" key="10">
    <source>
        <dbReference type="EMBL" id="KAF2461361.1"/>
    </source>
</evidence>
<feature type="domain" description="AAA+ ATPase" evidence="9">
    <location>
        <begin position="890"/>
        <end position="1022"/>
    </location>
</feature>
<gene>
    <name evidence="10" type="ORF">BDY21DRAFT_368608</name>
</gene>
<keyword evidence="4" id="KW-0378">Hydrolase</keyword>
<dbReference type="PANTHER" id="PTHR23069:SF0">
    <property type="entry name" value="TAT-BINDING HOMOLOG 7"/>
    <property type="match status" value="1"/>
</dbReference>
<dbReference type="InterPro" id="IPR045199">
    <property type="entry name" value="ATAD2-like"/>
</dbReference>
<feature type="compositionally biased region" description="Polar residues" evidence="8">
    <location>
        <begin position="1331"/>
        <end position="1357"/>
    </location>
</feature>
<evidence type="ECO:0000256" key="7">
    <source>
        <dbReference type="ARBA" id="ARBA00023242"/>
    </source>
</evidence>
<organism evidence="10 11">
    <name type="scientific">Lineolata rhizophorae</name>
    <dbReference type="NCBI Taxonomy" id="578093"/>
    <lineage>
        <taxon>Eukaryota</taxon>
        <taxon>Fungi</taxon>
        <taxon>Dikarya</taxon>
        <taxon>Ascomycota</taxon>
        <taxon>Pezizomycotina</taxon>
        <taxon>Dothideomycetes</taxon>
        <taxon>Dothideomycetes incertae sedis</taxon>
        <taxon>Lineolatales</taxon>
        <taxon>Lineolataceae</taxon>
        <taxon>Lineolata</taxon>
    </lineage>
</organism>
<feature type="compositionally biased region" description="Acidic residues" evidence="8">
    <location>
        <begin position="66"/>
        <end position="93"/>
    </location>
</feature>
<dbReference type="OrthoDB" id="5421at2759"/>
<evidence type="ECO:0000256" key="8">
    <source>
        <dbReference type="SAM" id="MobiDB-lite"/>
    </source>
</evidence>
<dbReference type="GO" id="GO:0005634">
    <property type="term" value="C:nucleus"/>
    <property type="evidence" value="ECO:0007669"/>
    <property type="project" value="UniProtKB-SubCell"/>
</dbReference>
<reference evidence="10" key="1">
    <citation type="journal article" date="2020" name="Stud. Mycol.">
        <title>101 Dothideomycetes genomes: a test case for predicting lifestyles and emergence of pathogens.</title>
        <authorList>
            <person name="Haridas S."/>
            <person name="Albert R."/>
            <person name="Binder M."/>
            <person name="Bloem J."/>
            <person name="Labutti K."/>
            <person name="Salamov A."/>
            <person name="Andreopoulos B."/>
            <person name="Baker S."/>
            <person name="Barry K."/>
            <person name="Bills G."/>
            <person name="Bluhm B."/>
            <person name="Cannon C."/>
            <person name="Castanera R."/>
            <person name="Culley D."/>
            <person name="Daum C."/>
            <person name="Ezra D."/>
            <person name="Gonzalez J."/>
            <person name="Henrissat B."/>
            <person name="Kuo A."/>
            <person name="Liang C."/>
            <person name="Lipzen A."/>
            <person name="Lutzoni F."/>
            <person name="Magnuson J."/>
            <person name="Mondo S."/>
            <person name="Nolan M."/>
            <person name="Ohm R."/>
            <person name="Pangilinan J."/>
            <person name="Park H.-J."/>
            <person name="Ramirez L."/>
            <person name="Alfaro M."/>
            <person name="Sun H."/>
            <person name="Tritt A."/>
            <person name="Yoshinaga Y."/>
            <person name="Zwiers L.-H."/>
            <person name="Turgeon B."/>
            <person name="Goodwin S."/>
            <person name="Spatafora J."/>
            <person name="Crous P."/>
            <person name="Grigoriev I."/>
        </authorList>
    </citation>
    <scope>NUCLEOTIDE SEQUENCE</scope>
    <source>
        <strain evidence="10">ATCC 16933</strain>
    </source>
</reference>
<feature type="domain" description="AAA+ ATPase" evidence="9">
    <location>
        <begin position="587"/>
        <end position="728"/>
    </location>
</feature>
<proteinExistence type="inferred from homology"/>
<dbReference type="Pfam" id="PF17862">
    <property type="entry name" value="AAA_lid_3"/>
    <property type="match status" value="1"/>
</dbReference>
<feature type="compositionally biased region" description="Low complexity" evidence="8">
    <location>
        <begin position="1364"/>
        <end position="1377"/>
    </location>
</feature>
<dbReference type="PROSITE" id="PS00674">
    <property type="entry name" value="AAA"/>
    <property type="match status" value="1"/>
</dbReference>
<dbReference type="GO" id="GO:0006334">
    <property type="term" value="P:nucleosome assembly"/>
    <property type="evidence" value="ECO:0007669"/>
    <property type="project" value="TreeGrafter"/>
</dbReference>
<dbReference type="Gene3D" id="1.10.8.60">
    <property type="match status" value="1"/>
</dbReference>
<dbReference type="CDD" id="cd05491">
    <property type="entry name" value="Bromo_TBP7_like"/>
    <property type="match status" value="1"/>
</dbReference>
<keyword evidence="3" id="KW-0547">Nucleotide-binding</keyword>
<feature type="region of interest" description="Disordered" evidence="8">
    <location>
        <begin position="1295"/>
        <end position="1422"/>
    </location>
</feature>
<feature type="compositionally biased region" description="Acidic residues" evidence="8">
    <location>
        <begin position="324"/>
        <end position="340"/>
    </location>
</feature>
<dbReference type="GO" id="GO:0003682">
    <property type="term" value="F:chromatin binding"/>
    <property type="evidence" value="ECO:0007669"/>
    <property type="project" value="TreeGrafter"/>
</dbReference>
<dbReference type="GO" id="GO:0016887">
    <property type="term" value="F:ATP hydrolysis activity"/>
    <property type="evidence" value="ECO:0007669"/>
    <property type="project" value="InterPro"/>
</dbReference>
<keyword evidence="7" id="KW-0539">Nucleus</keyword>
<dbReference type="InterPro" id="IPR041569">
    <property type="entry name" value="AAA_lid_3"/>
</dbReference>
<dbReference type="InterPro" id="IPR003960">
    <property type="entry name" value="ATPase_AAA_CS"/>
</dbReference>
<evidence type="ECO:0000256" key="1">
    <source>
        <dbReference type="ARBA" id="ARBA00004123"/>
    </source>
</evidence>
<evidence type="ECO:0000256" key="3">
    <source>
        <dbReference type="ARBA" id="ARBA00022741"/>
    </source>
</evidence>
<feature type="compositionally biased region" description="Basic and acidic residues" evidence="8">
    <location>
        <begin position="420"/>
        <end position="432"/>
    </location>
</feature>
<dbReference type="FunFam" id="3.40.50.300:FF:001218">
    <property type="entry name" value="AAA family ATPase, putative"/>
    <property type="match status" value="1"/>
</dbReference>
<feature type="compositionally biased region" description="Low complexity" evidence="8">
    <location>
        <begin position="1299"/>
        <end position="1311"/>
    </location>
</feature>
<dbReference type="GO" id="GO:0005524">
    <property type="term" value="F:ATP binding"/>
    <property type="evidence" value="ECO:0007669"/>
    <property type="project" value="UniProtKB-KW"/>
</dbReference>
<dbReference type="InterPro" id="IPR003959">
    <property type="entry name" value="ATPase_AAA_core"/>
</dbReference>
<dbReference type="SMART" id="SM00382">
    <property type="entry name" value="AAA"/>
    <property type="match status" value="2"/>
</dbReference>
<feature type="region of interest" description="Disordered" evidence="8">
    <location>
        <begin position="1040"/>
        <end position="1089"/>
    </location>
</feature>
<keyword evidence="11" id="KW-1185">Reference proteome</keyword>
<evidence type="ECO:0000313" key="11">
    <source>
        <dbReference type="Proteomes" id="UP000799766"/>
    </source>
</evidence>
<protein>
    <recommendedName>
        <fullName evidence="9">AAA+ ATPase domain-containing protein</fullName>
    </recommendedName>
</protein>
<dbReference type="GO" id="GO:0042393">
    <property type="term" value="F:histone binding"/>
    <property type="evidence" value="ECO:0007669"/>
    <property type="project" value="TreeGrafter"/>
</dbReference>
<comment type="subcellular location">
    <subcellularLocation>
        <location evidence="1">Nucleus</location>
    </subcellularLocation>
</comment>
<evidence type="ECO:0000256" key="4">
    <source>
        <dbReference type="ARBA" id="ARBA00022801"/>
    </source>
</evidence>
<name>A0A6A6PBK3_9PEZI</name>
<dbReference type="PANTHER" id="PTHR23069">
    <property type="entry name" value="AAA DOMAIN-CONTAINING"/>
    <property type="match status" value="1"/>
</dbReference>
<sequence>MVSRNKRVLEQFDPNASDPDDSDYRASSPPSSAIKAQKRGKFKGKGKAKAKRKPPPRKKQRNQYSDSDDDVIEDDDEGSEESFVEDESSEEDREINPRTGKPMRGAAKKAIKYEESEADEDGDFLETIEEDEEESEGREASAPPQPSRPPARKSAKTTRKRRSLIVMLKLPTILESSEVDPGDGTRPRRSSRISHDDGSPLIALTKSGKGEQIVRPGTRSPSVASRASRRSAEPRSRRASKALKKPPSTIVEASYEILKSDVQPAEATTPMDTDTPKEASAPATGGADVQTTGRNLRSRAGKTPAKSPAPSAPAAKKRKRGADESSDFEPGDEDGQDDVTETGPSRATSSRPNSRGGTRRSTRGRSSQHARKSKSGDADSGSELDRLELAEEAEDLAKLNSQARSSKRARTSRTDGIAYEEQHRPELRDRTSQKKPNYVMKPLGAFDEDEEGVAETSTSKRKGRNEPKGWQHVFSTEGPFGGYSSANAEIPYAGGVDSDSSEEEEIQPLSLTAMKDLAGQTPPPQLQGSESRKKPRHAVGDINPVDVGPDVSFDKVGGLDDHINKLKEMVSLPLLYPEVFKQFGTTPPRGVLFHGPPGTGKTLLARALASSISQGGKKVSFYMRKGGDALSKWVGEAEKQMRDLFEHARANQPSIIFFDEIDGIAPVRSGSTNQMHASIVATLLALMDGMDDRGQVVVIGATNRPDTVDPALRRPGRFDREFYFPLPNHEARKRIIDIHTSGWQPPVPEELKGHLATLTKGYGGADIRSLCTEASLNAIQGTYPQIYQAQQKLVIDPTTIKVTSKDFMLAFEKLIPSGARAITSNSAPLTEGVEPLLRSTMDEIMNLLDDIVPQKKSMTALEAAMYDDRDDVFQIQRDTMAREFERSRVFRPRLLIKGAPGMGQQYIGQALMNRIEGLHVQHFDLGTLFREGSLNQEMMLVQVFAEVRRHSPSVIFLPNIDLWWDTVSHGLLKTFQGLVRSIPPNEPVMILGITEAENPDQDMMKTLFNFTKRDIYTIRKPTDDARREYFGNLIDKVRKRPSEFPDPEHRKKRKLPVLPVAPAEKDQKGRTPVPNQAQKKAKSKTEKRKDLHTLLQLKQSIQPIMDQIRTRFKKFRFPPIEESAYAYLLDERNPKVLSTDLTEEQRRELQISRPYEWATDKKGEKGILETATGKFFYNLNSVIIEERLQNGYYKRFCDFTHDVVKMCKDALQTKDAERIMKGKELRTNVKADIYQLELNNPALVKLCNELYEKWKAQEKAGAKDPFTAPSTTEVAGSNSANAAFISPLVALASPSAQHGAGANSNGTNGSARPADEDVEMTDSHPEPEPAEQTSPTMGTQKGRSQHSVHTLMAQGSQPGDYHNSASTTTSGQKTQSTNGGGAGVPDFSAMRPVSGDSQIPDTQEMTYPSSQNSGPASQPAFAVPTAPASISSLLNSEQQQQQQQQPEPELIIDEGQLAELHGRLAQMTAGYTVEQLELVNSRLMAVAWELRGEWNRTVVASAIREALDDVYEDIKEVQGVGTPAARQL</sequence>
<feature type="region of interest" description="Disordered" evidence="8">
    <location>
        <begin position="1"/>
        <end position="471"/>
    </location>
</feature>